<dbReference type="EMBL" id="LTDL01000011">
    <property type="protein sequence ID" value="OAG32159.1"/>
    <property type="molecule type" value="Genomic_DNA"/>
</dbReference>
<gene>
    <name evidence="1" type="ORF">NEDG_02078</name>
</gene>
<sequence>MKKTKDIHPRYIPLRMGRSDREISIINSVLGEEGLMKYNAIKARFATEEPVAKPEKNILHIYNGAGNNVENTTIFSYKSNLQRLRKKIEEHKVRITEVFVPNSPLPQTQEVVETLKTETVETIVPVNPKDVPANITAQEKPAIAPPLMPIKQINTLESFRKALAHGLVKLQGVKKKQEGNIRLEETVLTEYTKSKKGEYEITAKYDVATAKLFLTAYQPRTLASCFKEIPPKTVLLDKEIQIINMSTSKKSELILKNTNTGCFIKTPLRKLEFTLRDSHMRNHTYEVEDEEEFIRWLTLLKLRMHPVDTWDRKELFKSMQLSN</sequence>
<comment type="caution">
    <text evidence="1">The sequence shown here is derived from an EMBL/GenBank/DDBJ whole genome shotgun (WGS) entry which is preliminary data.</text>
</comment>
<dbReference type="GeneID" id="93648428"/>
<reference evidence="1 2" key="1">
    <citation type="submission" date="2016-02" db="EMBL/GenBank/DDBJ databases">
        <title>Discovery of a natural microsporidian pathogen with a broad tissue tropism in Caenorhabditis elegans.</title>
        <authorList>
            <person name="Luallen R.J."/>
            <person name="Reinke A.W."/>
            <person name="Tong L."/>
            <person name="Botts M.R."/>
            <person name="Felix M.-A."/>
            <person name="Troemel E.R."/>
        </authorList>
    </citation>
    <scope>NUCLEOTIDE SEQUENCE [LARGE SCALE GENOMIC DNA]</scope>
    <source>
        <strain evidence="1 2">JUm2807</strain>
    </source>
</reference>
<evidence type="ECO:0000313" key="1">
    <source>
        <dbReference type="EMBL" id="OAG32159.1"/>
    </source>
</evidence>
<protein>
    <submittedName>
        <fullName evidence="1">Uncharacterized protein</fullName>
    </submittedName>
</protein>
<proteinExistence type="predicted"/>
<dbReference type="VEuPathDB" id="MicrosporidiaDB:NEDG_02078"/>
<accession>A0A177EMF0</accession>
<organism evidence="1 2">
    <name type="scientific">Nematocida displodere</name>
    <dbReference type="NCBI Taxonomy" id="1805483"/>
    <lineage>
        <taxon>Eukaryota</taxon>
        <taxon>Fungi</taxon>
        <taxon>Fungi incertae sedis</taxon>
        <taxon>Microsporidia</taxon>
        <taxon>Nematocida</taxon>
    </lineage>
</organism>
<evidence type="ECO:0000313" key="2">
    <source>
        <dbReference type="Proteomes" id="UP000185944"/>
    </source>
</evidence>
<dbReference type="Proteomes" id="UP000185944">
    <property type="component" value="Unassembled WGS sequence"/>
</dbReference>
<dbReference type="AlphaFoldDB" id="A0A177EMF0"/>
<keyword evidence="2" id="KW-1185">Reference proteome</keyword>
<dbReference type="RefSeq" id="XP_067545652.1">
    <property type="nucleotide sequence ID" value="XM_067689496.1"/>
</dbReference>
<dbReference type="OrthoDB" id="2188485at2759"/>
<name>A0A177EMF0_9MICR</name>